<dbReference type="Proteomes" id="UP001165422">
    <property type="component" value="Unassembled WGS sequence"/>
</dbReference>
<reference evidence="1" key="1">
    <citation type="submission" date="2021-11" db="EMBL/GenBank/DDBJ databases">
        <authorList>
            <person name="Qingchun L."/>
            <person name="Dong Z."/>
            <person name="Zongwei Q."/>
            <person name="Jia Z."/>
            <person name="Duotao L."/>
        </authorList>
    </citation>
    <scope>NUCLEOTIDE SEQUENCE</scope>
    <source>
        <strain evidence="1">WLY-B-L2</strain>
    </source>
</reference>
<evidence type="ECO:0000313" key="2">
    <source>
        <dbReference type="Proteomes" id="UP001165422"/>
    </source>
</evidence>
<name>A0ABS8N8P7_9CLOT</name>
<comment type="caution">
    <text evidence="1">The sequence shown here is derived from an EMBL/GenBank/DDBJ whole genome shotgun (WGS) entry which is preliminary data.</text>
</comment>
<proteinExistence type="predicted"/>
<keyword evidence="2" id="KW-1185">Reference proteome</keyword>
<dbReference type="RefSeq" id="WP_229981888.1">
    <property type="nucleotide sequence ID" value="NZ_JAJJPB010000024.1"/>
</dbReference>
<sequence length="204" mass="23476">MPKRTTKIIAGLITLILLNISPVMVHALSPDNVPITSQTVLKSNKNHKHPDYKFRLDKLVKDGIITKDQENIVLNSIKHDDFRKFMKEKHKCSKNKLDVLVKNGTITKKQKSAIQKLFSSSRKQGKNFKNYFNNGLNELVTKGTLNKEQKNAVQNLFISCRKEHIKNMTEFFRNRLDSLVSKGTITKIQEKSIIKSLTDFRHTS</sequence>
<accession>A0ABS8N8P7</accession>
<dbReference type="EMBL" id="JAJJPB010000024">
    <property type="protein sequence ID" value="MCC9296182.1"/>
    <property type="molecule type" value="Genomic_DNA"/>
</dbReference>
<gene>
    <name evidence="1" type="ORF">LN736_15080</name>
</gene>
<organism evidence="1 2">
    <name type="scientific">Clostridium aromativorans</name>
    <dbReference type="NCBI Taxonomy" id="2836848"/>
    <lineage>
        <taxon>Bacteria</taxon>
        <taxon>Bacillati</taxon>
        <taxon>Bacillota</taxon>
        <taxon>Clostridia</taxon>
        <taxon>Eubacteriales</taxon>
        <taxon>Clostridiaceae</taxon>
        <taxon>Clostridium</taxon>
    </lineage>
</organism>
<protein>
    <submittedName>
        <fullName evidence="1">Uncharacterized protein</fullName>
    </submittedName>
</protein>
<evidence type="ECO:0000313" key="1">
    <source>
        <dbReference type="EMBL" id="MCC9296182.1"/>
    </source>
</evidence>